<proteinExistence type="predicted"/>
<name>A0AAE7XHN3_9CAUD</name>
<sequence length="357" mass="41019">MSQHKTELWDEALGGALSAKYNQTAEYVPVIRSVNARLVEEIAPFRRRLVAGFEKFLTDAKGKIEYFGPSLEQFALWLQPNGNFQKSDYDIAVLSHTHTHFFWQYTRAEFEFEEEVMEHIIESETPTKIPASIIKQLPYWTQWVRAPIGVDITGEPAASQGANLHFFGALVSYLRYDNKTFLNLNAPVFTERGDWKDPALMAANVRVCIDDDIDFTDPNTIIPYMQGTHENLSEEMKQKIFGAVREWAPKMISCVLFLCSQQEAVYKQGAVQQAVRRKGNNYKMQALSKSKQFTVGGEFVDQIREYEADAMRSASWQRRAHIRRGHYHHFWTGPKTGERKLICKWLPPSIVRGTAAE</sequence>
<keyword evidence="2" id="KW-1185">Reference proteome</keyword>
<dbReference type="InterPro" id="IPR058915">
    <property type="entry name" value="AcrVA2-like"/>
</dbReference>
<evidence type="ECO:0000313" key="1">
    <source>
        <dbReference type="EMBL" id="QZE56444.1"/>
    </source>
</evidence>
<reference evidence="1 2" key="1">
    <citation type="submission" date="2021-06" db="EMBL/GenBank/DDBJ databases">
        <title>Complete genome sequence of Erwinia phage pEa_SNUABM_03.</title>
        <authorList>
            <person name="Kim S.G."/>
            <person name="Park S.C."/>
        </authorList>
    </citation>
    <scope>NUCLEOTIDE SEQUENCE [LARGE SCALE GENOMIC DNA]</scope>
</reference>
<evidence type="ECO:0000313" key="2">
    <source>
        <dbReference type="Proteomes" id="UP000827787"/>
    </source>
</evidence>
<accession>A0AAE7XHN3</accession>
<dbReference type="Proteomes" id="UP000827787">
    <property type="component" value="Segment"/>
</dbReference>
<dbReference type="Pfam" id="PF26125">
    <property type="entry name" value="AcrVA2-like"/>
    <property type="match status" value="1"/>
</dbReference>
<protein>
    <submittedName>
        <fullName evidence="1">Uncharacterized protein</fullName>
    </submittedName>
</protein>
<organism evidence="1 2">
    <name type="scientific">Erwinia phage pEa_SNUABM_3</name>
    <dbReference type="NCBI Taxonomy" id="2869552"/>
    <lineage>
        <taxon>Viruses</taxon>
        <taxon>Duplodnaviria</taxon>
        <taxon>Heunggongvirae</taxon>
        <taxon>Uroviricota</taxon>
        <taxon>Caudoviricetes</taxon>
        <taxon>Alexandravirus</taxon>
        <taxon>Alexandravirus SNUABM3</taxon>
    </lineage>
</organism>
<dbReference type="EMBL" id="MZ443770">
    <property type="protein sequence ID" value="QZE56444.1"/>
    <property type="molecule type" value="Genomic_DNA"/>
</dbReference>
<gene>
    <name evidence="1" type="ORF">pEaSNUABM3_00247</name>
</gene>